<keyword evidence="8" id="KW-1185">Reference proteome</keyword>
<dbReference type="OrthoDB" id="10046613at2759"/>
<dbReference type="Pfam" id="PF17065">
    <property type="entry name" value="UPF0669"/>
    <property type="match status" value="1"/>
</dbReference>
<dbReference type="Proteomes" id="UP000270094">
    <property type="component" value="Unassembled WGS sequence"/>
</dbReference>
<dbReference type="InterPro" id="IPR031420">
    <property type="entry name" value="UPF0669"/>
</dbReference>
<evidence type="ECO:0000256" key="6">
    <source>
        <dbReference type="SAM" id="SignalP"/>
    </source>
</evidence>
<protein>
    <submittedName>
        <fullName evidence="7">Uncharacterized protein</fullName>
    </submittedName>
</protein>
<sequence length="151" mass="17078">MLVRWSLVLFAVTRYVATNNEQPPHTKSEEEDLIPQFFTREGIVAAGNFSRFELKSPKPMRIVLDSVQGDADLYFSYTNQGVSYELDRHDASSATCGLDYIDVESNPRPSYLGILLVKIYGHPSKNESAYRLLIMVVPDGNFEHGPEVIHQ</sequence>
<evidence type="ECO:0000313" key="7">
    <source>
        <dbReference type="EMBL" id="VDM71666.1"/>
    </source>
</evidence>
<evidence type="ECO:0000256" key="2">
    <source>
        <dbReference type="ARBA" id="ARBA00008960"/>
    </source>
</evidence>
<evidence type="ECO:0000256" key="3">
    <source>
        <dbReference type="ARBA" id="ARBA00022525"/>
    </source>
</evidence>
<dbReference type="EMBL" id="UYYB01021503">
    <property type="protein sequence ID" value="VDM71666.1"/>
    <property type="molecule type" value="Genomic_DNA"/>
</dbReference>
<keyword evidence="5" id="KW-0325">Glycoprotein</keyword>
<dbReference type="GO" id="GO:0005576">
    <property type="term" value="C:extracellular region"/>
    <property type="evidence" value="ECO:0007669"/>
    <property type="project" value="UniProtKB-SubCell"/>
</dbReference>
<name>A0A3P7INS6_STRVU</name>
<evidence type="ECO:0000256" key="1">
    <source>
        <dbReference type="ARBA" id="ARBA00004613"/>
    </source>
</evidence>
<organism evidence="7 8">
    <name type="scientific">Strongylus vulgaris</name>
    <name type="common">Blood worm</name>
    <dbReference type="NCBI Taxonomy" id="40348"/>
    <lineage>
        <taxon>Eukaryota</taxon>
        <taxon>Metazoa</taxon>
        <taxon>Ecdysozoa</taxon>
        <taxon>Nematoda</taxon>
        <taxon>Chromadorea</taxon>
        <taxon>Rhabditida</taxon>
        <taxon>Rhabditina</taxon>
        <taxon>Rhabditomorpha</taxon>
        <taxon>Strongyloidea</taxon>
        <taxon>Strongylidae</taxon>
        <taxon>Strongylus</taxon>
    </lineage>
</organism>
<dbReference type="PANTHER" id="PTHR31703:SF2">
    <property type="entry name" value="UPF0669 PROTEIN C6ORF120"/>
    <property type="match status" value="1"/>
</dbReference>
<reference evidence="7 8" key="1">
    <citation type="submission" date="2018-11" db="EMBL/GenBank/DDBJ databases">
        <authorList>
            <consortium name="Pathogen Informatics"/>
        </authorList>
    </citation>
    <scope>NUCLEOTIDE SEQUENCE [LARGE SCALE GENOMIC DNA]</scope>
</reference>
<feature type="signal peptide" evidence="6">
    <location>
        <begin position="1"/>
        <end position="18"/>
    </location>
</feature>
<evidence type="ECO:0000256" key="5">
    <source>
        <dbReference type="ARBA" id="ARBA00023180"/>
    </source>
</evidence>
<keyword evidence="3" id="KW-0964">Secreted</keyword>
<feature type="chain" id="PRO_5018189155" evidence="6">
    <location>
        <begin position="19"/>
        <end position="151"/>
    </location>
</feature>
<comment type="similarity">
    <text evidence="2">Belongs to the UPF0669 family.</text>
</comment>
<evidence type="ECO:0000256" key="4">
    <source>
        <dbReference type="ARBA" id="ARBA00022729"/>
    </source>
</evidence>
<dbReference type="PANTHER" id="PTHR31703">
    <property type="entry name" value="UPF0669 PROTEIN C6ORF120"/>
    <property type="match status" value="1"/>
</dbReference>
<proteinExistence type="inferred from homology"/>
<comment type="subcellular location">
    <subcellularLocation>
        <location evidence="1">Secreted</location>
    </subcellularLocation>
</comment>
<accession>A0A3P7INS6</accession>
<gene>
    <name evidence="7" type="ORF">SVUK_LOCUS6664</name>
</gene>
<keyword evidence="4 6" id="KW-0732">Signal</keyword>
<evidence type="ECO:0000313" key="8">
    <source>
        <dbReference type="Proteomes" id="UP000270094"/>
    </source>
</evidence>
<dbReference type="AlphaFoldDB" id="A0A3P7INS6"/>